<dbReference type="HAMAP" id="MF_00528">
    <property type="entry name" value="Maf"/>
    <property type="match status" value="1"/>
</dbReference>
<protein>
    <recommendedName>
        <fullName evidence="4">Nucleoside triphosphate pyrophosphatase</fullName>
        <ecNumber evidence="4">3.6.1.9</ecNumber>
    </recommendedName>
    <alternativeName>
        <fullName evidence="4">Nucleotide pyrophosphatase</fullName>
        <shortName evidence="4">Nucleotide PPase</shortName>
    </alternativeName>
</protein>
<keyword evidence="4" id="KW-0963">Cytoplasm</keyword>
<dbReference type="PIRSF" id="PIRSF006305">
    <property type="entry name" value="Maf"/>
    <property type="match status" value="1"/>
</dbReference>
<dbReference type="PANTHER" id="PTHR43213:SF5">
    <property type="entry name" value="BIFUNCTIONAL DTTP_UTP PYROPHOSPHATASE_METHYLTRANSFERASE PROTEIN-RELATED"/>
    <property type="match status" value="1"/>
</dbReference>
<keyword evidence="3 4" id="KW-0546">Nucleotide metabolism</keyword>
<dbReference type="AlphaFoldDB" id="A0A512BQ81"/>
<dbReference type="Pfam" id="PF02545">
    <property type="entry name" value="Maf"/>
    <property type="match status" value="1"/>
</dbReference>
<dbReference type="EC" id="3.6.1.9" evidence="4"/>
<dbReference type="GO" id="GO:0047429">
    <property type="term" value="F:nucleoside triphosphate diphosphatase activity"/>
    <property type="evidence" value="ECO:0007669"/>
    <property type="project" value="UniProtKB-EC"/>
</dbReference>
<keyword evidence="2 4" id="KW-0378">Hydrolase</keyword>
<gene>
    <name evidence="5" type="ORF">MAE02_18250</name>
</gene>
<evidence type="ECO:0000256" key="3">
    <source>
        <dbReference type="ARBA" id="ARBA00023080"/>
    </source>
</evidence>
<comment type="cofactor">
    <cofactor evidence="1 4">
        <name>a divalent metal cation</name>
        <dbReference type="ChEBI" id="CHEBI:60240"/>
    </cofactor>
</comment>
<dbReference type="RefSeq" id="WP_114186750.1">
    <property type="nucleotide sequence ID" value="NZ_BJYU01000019.1"/>
</dbReference>
<dbReference type="CDD" id="cd00555">
    <property type="entry name" value="Maf"/>
    <property type="match status" value="1"/>
</dbReference>
<dbReference type="Gene3D" id="3.90.950.10">
    <property type="match status" value="1"/>
</dbReference>
<comment type="caution">
    <text evidence="4">Lacks conserved residue(s) required for the propagation of feature annotation.</text>
</comment>
<comment type="similarity">
    <text evidence="4">Belongs to the Maf family.</text>
</comment>
<evidence type="ECO:0000313" key="6">
    <source>
        <dbReference type="Proteomes" id="UP000321085"/>
    </source>
</evidence>
<dbReference type="GO" id="GO:0009117">
    <property type="term" value="P:nucleotide metabolic process"/>
    <property type="evidence" value="ECO:0007669"/>
    <property type="project" value="UniProtKB-KW"/>
</dbReference>
<proteinExistence type="inferred from homology"/>
<name>A0A512BQ81_9HYPH</name>
<dbReference type="NCBIfam" id="TIGR00172">
    <property type="entry name" value="maf"/>
    <property type="match status" value="1"/>
</dbReference>
<dbReference type="SUPFAM" id="SSF52972">
    <property type="entry name" value="ITPase-like"/>
    <property type="match status" value="1"/>
</dbReference>
<evidence type="ECO:0000256" key="1">
    <source>
        <dbReference type="ARBA" id="ARBA00001968"/>
    </source>
</evidence>
<comment type="caution">
    <text evidence="5">The sequence shown here is derived from an EMBL/GenBank/DDBJ whole genome shotgun (WGS) entry which is preliminary data.</text>
</comment>
<sequence>MSMSRLWTGPAPLLLASTSATRRALLESAGLSVDTDAPGVDERAIEEVARRENLNPMGLAQRLAAEKALAVSRRHPERLVLGGDQVLACGAEIFHKPEDRQAARAQLERLAGRRHALHSAGALAQGGRVVGEFKDAAHLAMRTLTPENIDLYLALAGPQVLHSVGVYQLEGLGIHLFEEVEGDHSTILGLPLRPLLSTLRRLGLLAF</sequence>
<dbReference type="GO" id="GO:0005737">
    <property type="term" value="C:cytoplasm"/>
    <property type="evidence" value="ECO:0007669"/>
    <property type="project" value="UniProtKB-SubCell"/>
</dbReference>
<accession>A0A512BQ81</accession>
<dbReference type="InterPro" id="IPR029001">
    <property type="entry name" value="ITPase-like_fam"/>
</dbReference>
<dbReference type="EMBL" id="BJYU01000019">
    <property type="protein sequence ID" value="GEO14129.1"/>
    <property type="molecule type" value="Genomic_DNA"/>
</dbReference>
<dbReference type="Proteomes" id="UP000321085">
    <property type="component" value="Unassembled WGS sequence"/>
</dbReference>
<comment type="catalytic activity">
    <reaction evidence="4">
        <text>a ribonucleoside 5'-triphosphate + H2O = a ribonucleoside 5'-phosphate + diphosphate + H(+)</text>
        <dbReference type="Rhea" id="RHEA:23996"/>
        <dbReference type="ChEBI" id="CHEBI:15377"/>
        <dbReference type="ChEBI" id="CHEBI:15378"/>
        <dbReference type="ChEBI" id="CHEBI:33019"/>
        <dbReference type="ChEBI" id="CHEBI:58043"/>
        <dbReference type="ChEBI" id="CHEBI:61557"/>
        <dbReference type="EC" id="3.6.1.9"/>
    </reaction>
</comment>
<dbReference type="PANTHER" id="PTHR43213">
    <property type="entry name" value="BIFUNCTIONAL DTTP/UTP PYROPHOSPHATASE/METHYLTRANSFERASE PROTEIN-RELATED"/>
    <property type="match status" value="1"/>
</dbReference>
<dbReference type="OrthoDB" id="9813962at2"/>
<comment type="function">
    <text evidence="4">Nucleoside triphosphate pyrophosphatase. May have a dual role in cell division arrest and in preventing the incorporation of modified nucleotides into cellular nucleic acids.</text>
</comment>
<evidence type="ECO:0000256" key="4">
    <source>
        <dbReference type="HAMAP-Rule" id="MF_00528"/>
    </source>
</evidence>
<evidence type="ECO:0000256" key="2">
    <source>
        <dbReference type="ARBA" id="ARBA00022801"/>
    </source>
</evidence>
<keyword evidence="6" id="KW-1185">Reference proteome</keyword>
<dbReference type="InterPro" id="IPR003697">
    <property type="entry name" value="Maf-like"/>
</dbReference>
<reference evidence="5 6" key="1">
    <citation type="submission" date="2019-07" db="EMBL/GenBank/DDBJ databases">
        <title>Whole genome shotgun sequence of Microvirga aerophila NBRC 106136.</title>
        <authorList>
            <person name="Hosoyama A."/>
            <person name="Uohara A."/>
            <person name="Ohji S."/>
            <person name="Ichikawa N."/>
        </authorList>
    </citation>
    <scope>NUCLEOTIDE SEQUENCE [LARGE SCALE GENOMIC DNA]</scope>
    <source>
        <strain evidence="5 6">NBRC 106136</strain>
    </source>
</reference>
<comment type="catalytic activity">
    <reaction evidence="4">
        <text>a 2'-deoxyribonucleoside 5'-triphosphate + H2O = a 2'-deoxyribonucleoside 5'-phosphate + diphosphate + H(+)</text>
        <dbReference type="Rhea" id="RHEA:44644"/>
        <dbReference type="ChEBI" id="CHEBI:15377"/>
        <dbReference type="ChEBI" id="CHEBI:15378"/>
        <dbReference type="ChEBI" id="CHEBI:33019"/>
        <dbReference type="ChEBI" id="CHEBI:61560"/>
        <dbReference type="ChEBI" id="CHEBI:65317"/>
        <dbReference type="EC" id="3.6.1.9"/>
    </reaction>
</comment>
<feature type="active site" description="Proton acceptor" evidence="4">
    <location>
        <position position="84"/>
    </location>
</feature>
<evidence type="ECO:0000313" key="5">
    <source>
        <dbReference type="EMBL" id="GEO14129.1"/>
    </source>
</evidence>
<organism evidence="5 6">
    <name type="scientific">Microvirga aerophila</name>
    <dbReference type="NCBI Taxonomy" id="670291"/>
    <lineage>
        <taxon>Bacteria</taxon>
        <taxon>Pseudomonadati</taxon>
        <taxon>Pseudomonadota</taxon>
        <taxon>Alphaproteobacteria</taxon>
        <taxon>Hyphomicrobiales</taxon>
        <taxon>Methylobacteriaceae</taxon>
        <taxon>Microvirga</taxon>
    </lineage>
</organism>
<comment type="subcellular location">
    <subcellularLocation>
        <location evidence="4">Cytoplasm</location>
    </subcellularLocation>
</comment>